<comment type="subunit">
    <text evidence="6">Associates with the pre-60S ribosomal particle.</text>
</comment>
<dbReference type="Gene3D" id="3.90.105.20">
    <property type="match status" value="1"/>
</dbReference>
<comment type="function">
    <text evidence="1">Component of the ribosome assembly machinery. Nuclear paralog of the ribosomal protein P0, it binds pre-60S subunits at an early stage of assembly in the nucleolus, and is replaced by P0 in cytoplasmic pre-60S subunits and mature 80S ribosomes.</text>
</comment>
<dbReference type="InterPro" id="IPR001790">
    <property type="entry name" value="Ribosomal_uL10"/>
</dbReference>
<comment type="similarity">
    <text evidence="4">Belongs to the universal ribosomal protein uL10 family.</text>
</comment>
<organism evidence="15 16">
    <name type="scientific">Bondarzewia mesenterica</name>
    <dbReference type="NCBI Taxonomy" id="1095465"/>
    <lineage>
        <taxon>Eukaryota</taxon>
        <taxon>Fungi</taxon>
        <taxon>Dikarya</taxon>
        <taxon>Basidiomycota</taxon>
        <taxon>Agaricomycotina</taxon>
        <taxon>Agaricomycetes</taxon>
        <taxon>Russulales</taxon>
        <taxon>Bondarzewiaceae</taxon>
        <taxon>Bondarzewia</taxon>
    </lineage>
</organism>
<dbReference type="SUPFAM" id="SSF53474">
    <property type="entry name" value="alpha/beta-Hydrolases"/>
    <property type="match status" value="1"/>
</dbReference>
<evidence type="ECO:0000313" key="15">
    <source>
        <dbReference type="EMBL" id="THH14140.1"/>
    </source>
</evidence>
<dbReference type="GO" id="GO:0005737">
    <property type="term" value="C:cytoplasm"/>
    <property type="evidence" value="ECO:0007669"/>
    <property type="project" value="UniProtKB-SubCell"/>
</dbReference>
<dbReference type="Proteomes" id="UP000310158">
    <property type="component" value="Unassembled WGS sequence"/>
</dbReference>
<comment type="subcellular location">
    <subcellularLocation>
        <location evidence="2">Cytoplasm</location>
    </subcellularLocation>
    <subcellularLocation>
        <location evidence="3">Nucleus</location>
        <location evidence="3">Nucleolus</location>
    </subcellularLocation>
</comment>
<dbReference type="OrthoDB" id="416344at2759"/>
<reference evidence="15 16" key="1">
    <citation type="submission" date="2019-02" db="EMBL/GenBank/DDBJ databases">
        <title>Genome sequencing of the rare red list fungi Bondarzewia mesenterica.</title>
        <authorList>
            <person name="Buettner E."/>
            <person name="Kellner H."/>
        </authorList>
    </citation>
    <scope>NUCLEOTIDE SEQUENCE [LARGE SCALE GENOMIC DNA]</scope>
    <source>
        <strain evidence="15 16">DSM 108281</strain>
    </source>
</reference>
<dbReference type="GO" id="GO:0000956">
    <property type="term" value="P:nuclear-transcribed mRNA catabolic process"/>
    <property type="evidence" value="ECO:0007669"/>
    <property type="project" value="TreeGrafter"/>
</dbReference>
<dbReference type="InterPro" id="IPR040637">
    <property type="entry name" value="Ribosomal_uL10-like_insert"/>
</dbReference>
<dbReference type="AlphaFoldDB" id="A0A4S4LV47"/>
<keyword evidence="9" id="KW-0378">Hydrolase</keyword>
<evidence type="ECO:0000256" key="5">
    <source>
        <dbReference type="ARBA" id="ARBA00010040"/>
    </source>
</evidence>
<dbReference type="GO" id="GO:0006364">
    <property type="term" value="P:rRNA processing"/>
    <property type="evidence" value="ECO:0007669"/>
    <property type="project" value="TreeGrafter"/>
</dbReference>
<dbReference type="GO" id="GO:0005730">
    <property type="term" value="C:nucleolus"/>
    <property type="evidence" value="ECO:0007669"/>
    <property type="project" value="UniProtKB-SubCell"/>
</dbReference>
<evidence type="ECO:0000256" key="4">
    <source>
        <dbReference type="ARBA" id="ARBA00008889"/>
    </source>
</evidence>
<keyword evidence="10" id="KW-0539">Nucleus</keyword>
<comment type="caution">
    <text evidence="15">The sequence shown here is derived from an EMBL/GenBank/DDBJ whole genome shotgun (WGS) entry which is preliminary data.</text>
</comment>
<evidence type="ECO:0000256" key="12">
    <source>
        <dbReference type="ARBA" id="ARBA00032829"/>
    </source>
</evidence>
<dbReference type="InterPro" id="IPR029058">
    <property type="entry name" value="AB_hydrolase_fold"/>
</dbReference>
<dbReference type="FunFam" id="3.40.50.1820:FF:000028">
    <property type="entry name" value="S9 family peptidase"/>
    <property type="match status" value="1"/>
</dbReference>
<dbReference type="InterPro" id="IPR051742">
    <property type="entry name" value="Ribosome_Assembly_uL10"/>
</dbReference>
<evidence type="ECO:0000256" key="10">
    <source>
        <dbReference type="ARBA" id="ARBA00023242"/>
    </source>
</evidence>
<evidence type="ECO:0000256" key="9">
    <source>
        <dbReference type="ARBA" id="ARBA00022801"/>
    </source>
</evidence>
<feature type="domain" description="Large ribosomal subunit protein uL10-like insertion" evidence="14">
    <location>
        <begin position="130"/>
        <end position="207"/>
    </location>
</feature>
<dbReference type="FunFam" id="3.90.105.20:FF:000003">
    <property type="entry name" value="Ribosome assembly factor mrt4"/>
    <property type="match status" value="1"/>
</dbReference>
<dbReference type="InterPro" id="IPR043141">
    <property type="entry name" value="Ribosomal_uL10-like_sf"/>
</dbReference>
<dbReference type="Gene3D" id="3.30.70.1730">
    <property type="match status" value="1"/>
</dbReference>
<dbReference type="GO" id="GO:0000027">
    <property type="term" value="P:ribosomal large subunit assembly"/>
    <property type="evidence" value="ECO:0007669"/>
    <property type="project" value="InterPro"/>
</dbReference>
<evidence type="ECO:0000256" key="8">
    <source>
        <dbReference type="ARBA" id="ARBA00022670"/>
    </source>
</evidence>
<feature type="domain" description="Peptidase S9 prolyl oligopeptidase catalytic" evidence="13">
    <location>
        <begin position="779"/>
        <end position="995"/>
    </location>
</feature>
<gene>
    <name evidence="15" type="ORF">EW146_g6161</name>
</gene>
<evidence type="ECO:0000256" key="1">
    <source>
        <dbReference type="ARBA" id="ARBA00004046"/>
    </source>
</evidence>
<dbReference type="InterPro" id="IPR043164">
    <property type="entry name" value="Ribosomal_uL10-like_insert_sf"/>
</dbReference>
<keyword evidence="8" id="KW-0645">Protease</keyword>
<accession>A0A4S4LV47</accession>
<comment type="similarity">
    <text evidence="5">Belongs to the peptidase S9C family.</text>
</comment>
<dbReference type="CDD" id="cd05796">
    <property type="entry name" value="Ribosomal_P0_like"/>
    <property type="match status" value="1"/>
</dbReference>
<evidence type="ECO:0000256" key="7">
    <source>
        <dbReference type="ARBA" id="ARBA00022490"/>
    </source>
</evidence>
<dbReference type="Pfam" id="PF00326">
    <property type="entry name" value="Peptidase_S9"/>
    <property type="match status" value="1"/>
</dbReference>
<name>A0A4S4LV47_9AGAM</name>
<dbReference type="GO" id="GO:0030687">
    <property type="term" value="C:preribosome, large subunit precursor"/>
    <property type="evidence" value="ECO:0007669"/>
    <property type="project" value="TreeGrafter"/>
</dbReference>
<dbReference type="GO" id="GO:0003723">
    <property type="term" value="F:RNA binding"/>
    <property type="evidence" value="ECO:0007669"/>
    <property type="project" value="TreeGrafter"/>
</dbReference>
<dbReference type="GO" id="GO:0006508">
    <property type="term" value="P:proteolysis"/>
    <property type="evidence" value="ECO:0007669"/>
    <property type="project" value="UniProtKB-KW"/>
</dbReference>
<dbReference type="InterPro" id="IPR001375">
    <property type="entry name" value="Peptidase_S9_cat"/>
</dbReference>
<dbReference type="PANTHER" id="PTHR45841:SF1">
    <property type="entry name" value="MRNA TURNOVER PROTEIN 4 HOMOLOG"/>
    <property type="match status" value="1"/>
</dbReference>
<dbReference type="SUPFAM" id="SSF160369">
    <property type="entry name" value="Ribosomal protein L10-like"/>
    <property type="match status" value="1"/>
</dbReference>
<protein>
    <recommendedName>
        <fullName evidence="12">Dipeptidyl-peptidase V</fullName>
    </recommendedName>
    <alternativeName>
        <fullName evidence="11">mRNA turnover protein 4</fullName>
    </alternativeName>
</protein>
<evidence type="ECO:0000256" key="6">
    <source>
        <dbReference type="ARBA" id="ARBA00011117"/>
    </source>
</evidence>
<evidence type="ECO:0000313" key="16">
    <source>
        <dbReference type="Proteomes" id="UP000310158"/>
    </source>
</evidence>
<evidence type="ECO:0000256" key="2">
    <source>
        <dbReference type="ARBA" id="ARBA00004496"/>
    </source>
</evidence>
<dbReference type="Pfam" id="PF00466">
    <property type="entry name" value="Ribosomal_L10"/>
    <property type="match status" value="1"/>
</dbReference>
<dbReference type="Pfam" id="PF17777">
    <property type="entry name" value="RL10P_insert"/>
    <property type="match status" value="1"/>
</dbReference>
<dbReference type="EMBL" id="SGPL01000299">
    <property type="protein sequence ID" value="THH14140.1"/>
    <property type="molecule type" value="Genomic_DNA"/>
</dbReference>
<dbReference type="Gene3D" id="3.40.50.1820">
    <property type="entry name" value="alpha/beta hydrolase"/>
    <property type="match status" value="1"/>
</dbReference>
<keyword evidence="16" id="KW-1185">Reference proteome</keyword>
<dbReference type="FunFam" id="3.30.70.1730:FF:000005">
    <property type="entry name" value="Ribosome assembly factor mrt4"/>
    <property type="match status" value="1"/>
</dbReference>
<evidence type="ECO:0000256" key="11">
    <source>
        <dbReference type="ARBA" id="ARBA00032578"/>
    </source>
</evidence>
<evidence type="ECO:0000259" key="14">
    <source>
        <dbReference type="Pfam" id="PF17777"/>
    </source>
</evidence>
<proteinExistence type="inferred from homology"/>
<dbReference type="PANTHER" id="PTHR45841">
    <property type="entry name" value="MRNA TURNOVER PROTEIN 4 MRTO4"/>
    <property type="match status" value="1"/>
</dbReference>
<keyword evidence="7" id="KW-0963">Cytoplasm</keyword>
<dbReference type="InterPro" id="IPR033867">
    <property type="entry name" value="Mrt4"/>
</dbReference>
<evidence type="ECO:0000259" key="13">
    <source>
        <dbReference type="Pfam" id="PF00326"/>
    </source>
</evidence>
<evidence type="ECO:0000256" key="3">
    <source>
        <dbReference type="ARBA" id="ARBA00004604"/>
    </source>
</evidence>
<dbReference type="SUPFAM" id="SSF50960">
    <property type="entry name" value="TolB, C-terminal domain"/>
    <property type="match status" value="1"/>
</dbReference>
<sequence>MPKSKRQKLVSLTKVSKKTKEHKGAQITELQKHVEKWKYCWLFEVGNMRNAHLQTVRNLWKDTLDSSARIFFGRGAVMAKALGKTPEEEHRPGLAKLSVQIKGQVGLLFTDTEPTEVIEWFKDFRQLEFARQGNRAARTVIIPAGPIMQHHSDPPEPFPHNEEPQLRKLGLTTVMKKGVPSLHVPHKLCEKGKPLTSEQAQLLKLIGEKMVEFRVGLKARWDAATGEVVQIDDPAFSLDDVEQQAEADEDGNDAMTIETSAKAMTATREFKLKTGDDVFTPKNLIELARPSAGVANLPGDLVLVPVSKYSFETKNNQKSIFIAPLESTVAPIEVPLADGGETFWLNPYIVGHVVANEGEKTSSLYAINVRFTTESMESLTHELPVLVGTFPTSTASNFRYQQQKGVLVFADSVYDDGNVTAVNEHDKAWENRGNTAYVYDETYERHWDTWSGPKKSSLFSVKVFMDPGRTWHFGDQFVNVLKGTGHHSPVEPFGGTDDFDISGDHIIYTTKDPELPEAWHTKQNVYIVDFWGNEKPRELTSGKQGAIHNPVFNWKGDKAAWLELDKDGYESDRAKIVIYDLKKDVRFTLTQPWDRSPDSLAFSIGSEFLYLTAGDDARNKLYVLPIPPTPESSSTHPDLSSFYTTPVELTHDGAVTGLQTLFYGRLMFTRSSVTGPGDVFILHKLRDLEDELSKRKDARNADEPLEWKAELVQVTRFTEEALKGKDLAQGESFYFEGAEGKKVQGWIYKPKGFKTGEEKKWPVLLLIHGGPQGVWDDRWSTRWNPNVFAQQGYFTIAINPTGSTTFGQELTDAIAKDWGGKPFVDLQKGWAYVLGKYPEIDSNRAAAAGASWGGYAIKYGLLHGHPEFSFNFKALVCHDGVFDAAYNGYSTDELFFFNHEWGGRPWDPKAKKILEKFNPTNFVHKWSTPQLVIHGSKDYRLPETDGIGAFHALRQLGVPSRLVIFPNENHWVLNHGNSLKWHYEVFRWLDLYTGKHDGDENVEIVKLQN</sequence>
<dbReference type="GO" id="GO:0008236">
    <property type="term" value="F:serine-type peptidase activity"/>
    <property type="evidence" value="ECO:0007669"/>
    <property type="project" value="InterPro"/>
</dbReference>